<feature type="coiled-coil region" evidence="1">
    <location>
        <begin position="67"/>
        <end position="154"/>
    </location>
</feature>
<accession>A0ABT0LZY2</accession>
<gene>
    <name evidence="2" type="ORF">M3N55_05465</name>
</gene>
<evidence type="ECO:0000256" key="1">
    <source>
        <dbReference type="SAM" id="Coils"/>
    </source>
</evidence>
<reference evidence="2 3" key="1">
    <citation type="submission" date="2022-05" db="EMBL/GenBank/DDBJ databases">
        <title>Seasonal and diel survey of microbial diversity of the Tyrrhenian coast.</title>
        <authorList>
            <person name="Gattoni G."/>
            <person name="Corral P."/>
        </authorList>
    </citation>
    <scope>NUCLEOTIDE SEQUENCE [LARGE SCALE GENOMIC DNA]</scope>
    <source>
        <strain evidence="2 3">V10</strain>
    </source>
</reference>
<name>A0ABT0LZY2_9RHOB</name>
<dbReference type="RefSeq" id="WP_249057195.1">
    <property type="nucleotide sequence ID" value="NZ_JALZWP010000004.1"/>
</dbReference>
<dbReference type="Proteomes" id="UP001202550">
    <property type="component" value="Unassembled WGS sequence"/>
</dbReference>
<keyword evidence="1" id="KW-0175">Coiled coil</keyword>
<sequence>MTDIKEMETRLSRALDRISTAAGKLAAPVAAAPVPPAEEADTARLRAELEGERAKTAQLTERVNAVRQRQDSSVASMERRLARMTEQLDLQSLEMLRLKKANSKLIEANRQLREGVEAQVIEPSAINRSLVAELEALRAERASELAEMEDVLGELKPLMGTGERDA</sequence>
<protein>
    <submittedName>
        <fullName evidence="2">Uncharacterized protein</fullName>
    </submittedName>
</protein>
<evidence type="ECO:0000313" key="2">
    <source>
        <dbReference type="EMBL" id="MCL1628173.1"/>
    </source>
</evidence>
<comment type="caution">
    <text evidence="2">The sequence shown here is derived from an EMBL/GenBank/DDBJ whole genome shotgun (WGS) entry which is preliminary data.</text>
</comment>
<keyword evidence="3" id="KW-1185">Reference proteome</keyword>
<evidence type="ECO:0000313" key="3">
    <source>
        <dbReference type="Proteomes" id="UP001202550"/>
    </source>
</evidence>
<dbReference type="EMBL" id="JALZWP010000004">
    <property type="protein sequence ID" value="MCL1628173.1"/>
    <property type="molecule type" value="Genomic_DNA"/>
</dbReference>
<organism evidence="2 3">
    <name type="scientific">Roseinatronobacter domitianus</name>
    <dbReference type="NCBI Taxonomy" id="2940293"/>
    <lineage>
        <taxon>Bacteria</taxon>
        <taxon>Pseudomonadati</taxon>
        <taxon>Pseudomonadota</taxon>
        <taxon>Alphaproteobacteria</taxon>
        <taxon>Rhodobacterales</taxon>
        <taxon>Paracoccaceae</taxon>
        <taxon>Roseinatronobacter</taxon>
    </lineage>
</organism>
<proteinExistence type="predicted"/>